<dbReference type="EMBL" id="CP032157">
    <property type="protein sequence ID" value="AXY74124.1"/>
    <property type="molecule type" value="Genomic_DNA"/>
</dbReference>
<dbReference type="RefSeq" id="WP_119050011.1">
    <property type="nucleotide sequence ID" value="NZ_CP032157.1"/>
</dbReference>
<dbReference type="KEGG" id="pseg:D3H65_09125"/>
<dbReference type="Proteomes" id="UP000263900">
    <property type="component" value="Chromosome"/>
</dbReference>
<proteinExistence type="predicted"/>
<dbReference type="AlphaFoldDB" id="A0A3B7MI65"/>
<accession>A0A3B7MI65</accession>
<protein>
    <submittedName>
        <fullName evidence="1">Uncharacterized protein</fullName>
    </submittedName>
</protein>
<evidence type="ECO:0000313" key="2">
    <source>
        <dbReference type="Proteomes" id="UP000263900"/>
    </source>
</evidence>
<keyword evidence="2" id="KW-1185">Reference proteome</keyword>
<evidence type="ECO:0000313" key="1">
    <source>
        <dbReference type="EMBL" id="AXY74124.1"/>
    </source>
</evidence>
<dbReference type="OrthoDB" id="684833at2"/>
<reference evidence="1 2" key="1">
    <citation type="submission" date="2018-09" db="EMBL/GenBank/DDBJ databases">
        <title>Genome sequencing of strain 6GH32-13.</title>
        <authorList>
            <person name="Weon H.-Y."/>
            <person name="Heo J."/>
            <person name="Kwon S.-W."/>
        </authorList>
    </citation>
    <scope>NUCLEOTIDE SEQUENCE [LARGE SCALE GENOMIC DNA]</scope>
    <source>
        <strain evidence="1 2">5GH32-13</strain>
    </source>
</reference>
<name>A0A3B7MI65_9BACT</name>
<gene>
    <name evidence="1" type="ORF">D3H65_09125</name>
</gene>
<sequence>MKTKIFFFIISIYGSFSVRAQIDTISVNEFIYNRVYKNIAAHNIRFCSNSYNGAIYKPIFRSNADAFYEGFLPDHGFRLKMKVEKLNWAYPLPEFTVYKVYLQNYQYINDSNGVEKKHFDIWSDNFFLIGLNQVTKEIKYISGQFFISAISDDFRVSIKDPLSFLEYLKFREYRYQVKDIKFIKKKKKSFFYEGYSNSLGQKIKITMSLNDLEEPRIIVENDNDRQTHLQKKPLLSFWPGNAGH</sequence>
<organism evidence="1 2">
    <name type="scientific">Paraflavitalea soli</name>
    <dbReference type="NCBI Taxonomy" id="2315862"/>
    <lineage>
        <taxon>Bacteria</taxon>
        <taxon>Pseudomonadati</taxon>
        <taxon>Bacteroidota</taxon>
        <taxon>Chitinophagia</taxon>
        <taxon>Chitinophagales</taxon>
        <taxon>Chitinophagaceae</taxon>
        <taxon>Paraflavitalea</taxon>
    </lineage>
</organism>